<keyword evidence="10" id="KW-0560">Oxidoreductase</keyword>
<feature type="region of interest" description="Disordered" evidence="14">
    <location>
        <begin position="119"/>
        <end position="159"/>
    </location>
</feature>
<evidence type="ECO:0000256" key="7">
    <source>
        <dbReference type="ARBA" id="ARBA00022833"/>
    </source>
</evidence>
<dbReference type="SUPFAM" id="SSF81383">
    <property type="entry name" value="F-box domain"/>
    <property type="match status" value="1"/>
</dbReference>
<dbReference type="Pfam" id="PF00628">
    <property type="entry name" value="PHD"/>
    <property type="match status" value="1"/>
</dbReference>
<dbReference type="Pfam" id="PF02928">
    <property type="entry name" value="zf-C5HC2"/>
    <property type="match status" value="1"/>
</dbReference>
<keyword evidence="9" id="KW-0223">Dioxygenase</keyword>
<comment type="cofactor">
    <cofactor evidence="1">
        <name>Fe(2+)</name>
        <dbReference type="ChEBI" id="CHEBI:29033"/>
    </cofactor>
</comment>
<keyword evidence="5" id="KW-0479">Metal-binding</keyword>
<dbReference type="InterPro" id="IPR000571">
    <property type="entry name" value="Znf_CCCH"/>
</dbReference>
<dbReference type="PROSITE" id="PS51183">
    <property type="entry name" value="JMJN"/>
    <property type="match status" value="1"/>
</dbReference>
<evidence type="ECO:0000256" key="14">
    <source>
        <dbReference type="SAM" id="MobiDB-lite"/>
    </source>
</evidence>
<reference evidence="15" key="2">
    <citation type="submission" date="2022-06" db="UniProtKB">
        <authorList>
            <consortium name="EnsemblMetazoa"/>
        </authorList>
    </citation>
    <scope>IDENTIFICATION</scope>
    <source>
        <strain evidence="15">PS312</strain>
    </source>
</reference>
<evidence type="ECO:0000256" key="4">
    <source>
        <dbReference type="ARBA" id="ARBA00012902"/>
    </source>
</evidence>
<evidence type="ECO:0000256" key="5">
    <source>
        <dbReference type="ARBA" id="ARBA00022723"/>
    </source>
</evidence>
<dbReference type="Pfam" id="PF21323">
    <property type="entry name" value="KDM5_C-hel"/>
    <property type="match status" value="1"/>
</dbReference>
<feature type="region of interest" description="Disordered" evidence="14">
    <location>
        <begin position="24"/>
        <end position="90"/>
    </location>
</feature>
<accession>A0A2A6CXM6</accession>
<dbReference type="SMART" id="SM00558">
    <property type="entry name" value="JmjC"/>
    <property type="match status" value="1"/>
</dbReference>
<feature type="compositionally biased region" description="Basic residues" evidence="14">
    <location>
        <begin position="2175"/>
        <end position="2186"/>
    </location>
</feature>
<evidence type="ECO:0000256" key="1">
    <source>
        <dbReference type="ARBA" id="ARBA00001954"/>
    </source>
</evidence>
<dbReference type="Pfam" id="PF02375">
    <property type="entry name" value="JmjN"/>
    <property type="match status" value="1"/>
</dbReference>
<feature type="compositionally biased region" description="Basic residues" evidence="14">
    <location>
        <begin position="43"/>
        <end position="52"/>
    </location>
</feature>
<evidence type="ECO:0000256" key="10">
    <source>
        <dbReference type="ARBA" id="ARBA00023002"/>
    </source>
</evidence>
<feature type="compositionally biased region" description="Basic and acidic residues" evidence="14">
    <location>
        <begin position="2114"/>
        <end position="2148"/>
    </location>
</feature>
<dbReference type="SUPFAM" id="SSF57903">
    <property type="entry name" value="FYVE/PHD zinc finger"/>
    <property type="match status" value="1"/>
</dbReference>
<keyword evidence="16" id="KW-1185">Reference proteome</keyword>
<comment type="catalytic activity">
    <reaction evidence="13">
        <text>N(6),N(6),N(6)-trimethyl-L-lysyl(4)-[histone H3] + 3 2-oxoglutarate + 3 O2 = L-lysyl(4)-[histone H3] + 3 formaldehyde + 3 succinate + 3 CO2</text>
        <dbReference type="Rhea" id="RHEA:60208"/>
        <dbReference type="Rhea" id="RHEA-COMP:15537"/>
        <dbReference type="Rhea" id="RHEA-COMP:15547"/>
        <dbReference type="ChEBI" id="CHEBI:15379"/>
        <dbReference type="ChEBI" id="CHEBI:16526"/>
        <dbReference type="ChEBI" id="CHEBI:16810"/>
        <dbReference type="ChEBI" id="CHEBI:16842"/>
        <dbReference type="ChEBI" id="CHEBI:29969"/>
        <dbReference type="ChEBI" id="CHEBI:30031"/>
        <dbReference type="ChEBI" id="CHEBI:61961"/>
        <dbReference type="EC" id="1.14.11.67"/>
    </reaction>
</comment>
<feature type="region of interest" description="Disordered" evidence="14">
    <location>
        <begin position="1537"/>
        <end position="1582"/>
    </location>
</feature>
<dbReference type="SMART" id="SM01014">
    <property type="entry name" value="ARID"/>
    <property type="match status" value="1"/>
</dbReference>
<dbReference type="GO" id="GO:0005634">
    <property type="term" value="C:nucleus"/>
    <property type="evidence" value="ECO:0000318"/>
    <property type="project" value="GO_Central"/>
</dbReference>
<dbReference type="InterPro" id="IPR036047">
    <property type="entry name" value="F-box-like_dom_sf"/>
</dbReference>
<dbReference type="PROSITE" id="PS51011">
    <property type="entry name" value="ARID"/>
    <property type="match status" value="1"/>
</dbReference>
<dbReference type="EnsemblMetazoa" id="PPA14825.1">
    <property type="protein sequence ID" value="PPA14825.1"/>
    <property type="gene ID" value="WBGene00104379"/>
</dbReference>
<gene>
    <name evidence="15" type="primary">WBGene00104379</name>
</gene>
<evidence type="ECO:0000256" key="3">
    <source>
        <dbReference type="ARBA" id="ARBA00006801"/>
    </source>
</evidence>
<accession>A0A8R1YBR5</accession>
<feature type="compositionally biased region" description="Basic and acidic residues" evidence="14">
    <location>
        <begin position="446"/>
        <end position="455"/>
    </location>
</feature>
<evidence type="ECO:0000313" key="15">
    <source>
        <dbReference type="EnsemblMetazoa" id="PPA14825.1"/>
    </source>
</evidence>
<evidence type="ECO:0000256" key="11">
    <source>
        <dbReference type="ARBA" id="ARBA00023004"/>
    </source>
</evidence>
<evidence type="ECO:0000256" key="8">
    <source>
        <dbReference type="ARBA" id="ARBA00022853"/>
    </source>
</evidence>
<dbReference type="GO" id="GO:0003677">
    <property type="term" value="F:DNA binding"/>
    <property type="evidence" value="ECO:0007669"/>
    <property type="project" value="InterPro"/>
</dbReference>
<feature type="region of interest" description="Disordered" evidence="14">
    <location>
        <begin position="720"/>
        <end position="741"/>
    </location>
</feature>
<keyword evidence="7" id="KW-0862">Zinc</keyword>
<evidence type="ECO:0000256" key="13">
    <source>
        <dbReference type="ARBA" id="ARBA00048734"/>
    </source>
</evidence>
<dbReference type="InterPro" id="IPR037274">
    <property type="entry name" value="Znf_CHY_sf"/>
</dbReference>
<keyword evidence="6" id="KW-0863">Zinc-finger</keyword>
<dbReference type="Pfam" id="PF05495">
    <property type="entry name" value="zf-CHY"/>
    <property type="match status" value="1"/>
</dbReference>
<dbReference type="GO" id="GO:0006338">
    <property type="term" value="P:chromatin remodeling"/>
    <property type="evidence" value="ECO:0000318"/>
    <property type="project" value="GO_Central"/>
</dbReference>
<dbReference type="InterPro" id="IPR011011">
    <property type="entry name" value="Znf_FYVE_PHD"/>
</dbReference>
<feature type="compositionally biased region" description="Basic and acidic residues" evidence="14">
    <location>
        <begin position="2228"/>
        <end position="2237"/>
    </location>
</feature>
<dbReference type="InterPro" id="IPR001965">
    <property type="entry name" value="Znf_PHD"/>
</dbReference>
<protein>
    <recommendedName>
        <fullName evidence="4">[histone H3]-trimethyl-L-lysine(4) demethylase</fullName>
        <ecNumber evidence="4">1.14.11.67</ecNumber>
    </recommendedName>
</protein>
<dbReference type="InterPro" id="IPR003349">
    <property type="entry name" value="JmjN"/>
</dbReference>
<feature type="region of interest" description="Disordered" evidence="14">
    <location>
        <begin position="401"/>
        <end position="468"/>
    </location>
</feature>
<dbReference type="InterPro" id="IPR036431">
    <property type="entry name" value="ARID_dom_sf"/>
</dbReference>
<evidence type="ECO:0000256" key="6">
    <source>
        <dbReference type="ARBA" id="ARBA00022771"/>
    </source>
</evidence>
<dbReference type="PROSITE" id="PS51184">
    <property type="entry name" value="JMJC"/>
    <property type="match status" value="1"/>
</dbReference>
<dbReference type="CDD" id="cd16100">
    <property type="entry name" value="ARID"/>
    <property type="match status" value="1"/>
</dbReference>
<dbReference type="CDD" id="cd09917">
    <property type="entry name" value="F-box_SF"/>
    <property type="match status" value="1"/>
</dbReference>
<evidence type="ECO:0000256" key="2">
    <source>
        <dbReference type="ARBA" id="ARBA00004123"/>
    </source>
</evidence>
<dbReference type="InterPro" id="IPR008913">
    <property type="entry name" value="Znf_CHY"/>
</dbReference>
<name>A0A2A6CXM6_PRIPA</name>
<dbReference type="SMART" id="SM00545">
    <property type="entry name" value="JmjN"/>
    <property type="match status" value="1"/>
</dbReference>
<dbReference type="Pfam" id="PF01388">
    <property type="entry name" value="ARID"/>
    <property type="match status" value="1"/>
</dbReference>
<dbReference type="PANTHER" id="PTHR10694">
    <property type="entry name" value="LYSINE-SPECIFIC DEMETHYLASE"/>
    <property type="match status" value="1"/>
</dbReference>
<feature type="compositionally biased region" description="Basic and acidic residues" evidence="14">
    <location>
        <begin position="2187"/>
        <end position="2222"/>
    </location>
</feature>
<dbReference type="InterPro" id="IPR048615">
    <property type="entry name" value="KDM5_C-hel"/>
</dbReference>
<dbReference type="GO" id="GO:0006355">
    <property type="term" value="P:regulation of DNA-templated transcription"/>
    <property type="evidence" value="ECO:0000318"/>
    <property type="project" value="GO_Central"/>
</dbReference>
<dbReference type="Gene3D" id="4.10.1000.10">
    <property type="entry name" value="Zinc finger, CCCH-type"/>
    <property type="match status" value="1"/>
</dbReference>
<dbReference type="CDD" id="cd15604">
    <property type="entry name" value="PHD1_KDM5C_5D"/>
    <property type="match status" value="1"/>
</dbReference>
<dbReference type="PROSITE" id="PS51266">
    <property type="entry name" value="ZF_CHY"/>
    <property type="match status" value="1"/>
</dbReference>
<feature type="region of interest" description="Disordered" evidence="14">
    <location>
        <begin position="2109"/>
        <end position="2254"/>
    </location>
</feature>
<comment type="similarity">
    <text evidence="3">Belongs to the JARID1 histone demethylase family.</text>
</comment>
<comment type="subcellular location">
    <subcellularLocation>
        <location evidence="2">Nucleus</location>
    </subcellularLocation>
</comment>
<feature type="compositionally biased region" description="Basic and acidic residues" evidence="14">
    <location>
        <begin position="228"/>
        <end position="237"/>
    </location>
</feature>
<dbReference type="GO" id="GO:0000785">
    <property type="term" value="C:chromatin"/>
    <property type="evidence" value="ECO:0000318"/>
    <property type="project" value="GO_Central"/>
</dbReference>
<dbReference type="GO" id="GO:0008270">
    <property type="term" value="F:zinc ion binding"/>
    <property type="evidence" value="ECO:0007669"/>
    <property type="project" value="UniProtKB-KW"/>
</dbReference>
<feature type="compositionally biased region" description="Low complexity" evidence="14">
    <location>
        <begin position="197"/>
        <end position="206"/>
    </location>
</feature>
<dbReference type="SUPFAM" id="SSF46774">
    <property type="entry name" value="ARID-like"/>
    <property type="match status" value="1"/>
</dbReference>
<feature type="compositionally biased region" description="Acidic residues" evidence="14">
    <location>
        <begin position="434"/>
        <end position="443"/>
    </location>
</feature>
<evidence type="ECO:0000256" key="12">
    <source>
        <dbReference type="ARBA" id="ARBA00023242"/>
    </source>
</evidence>
<dbReference type="InterPro" id="IPR003347">
    <property type="entry name" value="JmjC_dom"/>
</dbReference>
<evidence type="ECO:0000256" key="9">
    <source>
        <dbReference type="ARBA" id="ARBA00022964"/>
    </source>
</evidence>
<dbReference type="FunFam" id="2.60.120.650:FF:000055">
    <property type="entry name" value="Jhd2p"/>
    <property type="match status" value="1"/>
</dbReference>
<dbReference type="InterPro" id="IPR019787">
    <property type="entry name" value="Znf_PHD-finger"/>
</dbReference>
<keyword evidence="11" id="KW-0408">Iron</keyword>
<feature type="compositionally biased region" description="Acidic residues" evidence="14">
    <location>
        <begin position="406"/>
        <end position="425"/>
    </location>
</feature>
<dbReference type="InterPro" id="IPR004198">
    <property type="entry name" value="Znf_C5HC2"/>
</dbReference>
<dbReference type="PANTHER" id="PTHR10694:SF33">
    <property type="entry name" value="LYSINE-SPECIFIC DEMETHYLASE 5"/>
    <property type="match status" value="1"/>
</dbReference>
<feature type="region of interest" description="Disordered" evidence="14">
    <location>
        <begin position="197"/>
        <end position="237"/>
    </location>
</feature>
<reference evidence="16" key="1">
    <citation type="journal article" date="2008" name="Nat. Genet.">
        <title>The Pristionchus pacificus genome provides a unique perspective on nematode lifestyle and parasitism.</title>
        <authorList>
            <person name="Dieterich C."/>
            <person name="Clifton S.W."/>
            <person name="Schuster L.N."/>
            <person name="Chinwalla A."/>
            <person name="Delehaunty K."/>
            <person name="Dinkelacker I."/>
            <person name="Fulton L."/>
            <person name="Fulton R."/>
            <person name="Godfrey J."/>
            <person name="Minx P."/>
            <person name="Mitreva M."/>
            <person name="Roeseler W."/>
            <person name="Tian H."/>
            <person name="Witte H."/>
            <person name="Yang S.P."/>
            <person name="Wilson R.K."/>
            <person name="Sommer R.J."/>
        </authorList>
    </citation>
    <scope>NUCLEOTIDE SEQUENCE [LARGE SCALE GENOMIC DNA]</scope>
    <source>
        <strain evidence="16">PS312</strain>
    </source>
</reference>
<dbReference type="SMART" id="SM00249">
    <property type="entry name" value="PHD"/>
    <property type="match status" value="1"/>
</dbReference>
<dbReference type="GO" id="GO:0034647">
    <property type="term" value="F:histone H3K4me/H3K4me2/H3K4me3 demethylase activity"/>
    <property type="evidence" value="ECO:0000318"/>
    <property type="project" value="GO_Central"/>
</dbReference>
<dbReference type="EC" id="1.14.11.67" evidence="4"/>
<sequence>MYKILDNIDLMYILGMSQEQSAQAETGKQRVGKGALPESNRREFRRFRPKKVPKPDESATGSVPLSGTVDGTVEGAEPGADPEPAIIRNDAVAARKPRPCRFFNTPEGCRKGNGCPFAHRAPRATVPNTVPKEPAATDDGTVVPKPAPGKAPRKRPPARCRNFNTENGCKLGDACPFRHLPTTKDQKKEQEVTVVEGTVPEPGTVVQPPPSGARVAPLRPVRPLEATVRQDQKGTEEQKKIVQAEIAYLSRRFKGTAVEVNAEGVTAVRFTYGISEPDWPFHTLAVRLSLLLEVGHPVEAPSVVCRMVDNPGALPHMLAIHIGSTTRHAENKKRGTFGAYGKWLIHRLDKTILSLFIEGLRKTKMHMQAQAAGISLVLPDEDDEEEGKRRKKEGALVGCVARLEVDEAEEDEEEDKEESEDEEGDGSGRRMEGVEDEEEEDGGGESTEKEGEEKKSAKRPTMEMQLNWTNSSGNVATLEAEALRFVLKCARCGEVREEDVKMVEGSGKRTGRCAKCAHAQSIHVTRSLVHAACATLAQIRAQGCRPIDAVLLHSQLRFVCLQCTKMDSVQNLSFGAAHKSWCRGCHALIEFVVLSARFVGLFAREQDEEAARSLPKARKAKAVKESTGATIVDGEPLPDMGTCRHYKKSYRWFRFPCCGRLFPCDTCHEETVKGEHEMKVANRMVCGRCSKEQPYSASKPCVGCDAATTRKKTQFWEGGKGCRDQKSMNRNDVHKHAGGRKKTISKKAWSNRLEKKKGEYNLVTRQVDDLPSQTVDDPSEVEAKGAAIKEPVDLGFFDPPALPDEMISHIFSFLDVETLLRARLNKRLDDIVLKSKCYVKEMLIVEVEEARKSQDYDPDEPLYVNLVKDRSYSVDCIRRLTQNLSIGTLTVNLQSVTDFYRQVYSLIKDFDLENLQLYDDSWFSGMLGHQTAFMRDEMLNDTFFLDITKMCKSFNSAGSIACDKITPEALHEVYKMMIGKSVKMRKMEITITTDQCVSFLKLIGITYKEDKFFSNRYIEASKFEEFSADMGMCDATDQISFFDGNIEISFDVIPMFRLDGVGDIEFEMHESEESLHDAKNREGWEKISFNLDDLSAMVREVLENSEFAHMFEATDEMSDHSDPSIDDPSEVEAKGAAIKEPVDLGFLPKKRASPDDESQYIRIVKDRPYSIDCIRRLTQMVSIGSLKFGLLTLTDFNREACSLIKDFDVANIQLFNDKLFSFLEPQQVSLMDEMLTDSLFLDLARMCKTLNVATFMSSPSIHITSEALHEVYKMMIEKSVKLRKMEITITRNQFVSFLRLIGITHRDEPFHEFFSNRNIEISFFDGNLEISFDLVNVFAGTGGSDIAGREMEEKDGWLEIFKKYEKFYSSFKRPPLAPVYHPTSEEFADPIAYVAQIKPEAEKYGVVKIVPPMDFKPRFAIDKSKFTFTPRVQRLNKIDANMREKTAFTERLAHYWELRVGAFRPPILEERPIELFSVHVLVRDRGGVEEVTVNKKWPGIASTLSFKTSQASSKLRENYFKFVVPFLDAIESIEAANGAKDDADEGETKEDGKGGNRGLGEGRMSMQGGNRKAKWTSNKNKAHGKDDKACARCKDFGTILLSDDKACSRCKREDEEDKLIKCTTCHQNTHYFCSKPPLKERPKKQWNCSSCIESSVGRMGVEDDGFTDSSCSYTLNTFATYANRFKREKFGMEPAKVPLDEIEKLYWLNMLNGEMDLEVKYGADLSVSKSSKLEEVVIVFQYQVGSGFYRTTDANLSPTDRAMAAHPWNLNNMPIVRDSVLAHMDSSISGMMVPWVYVGMLFSTFCWHTEDHWTYSVNYNHWGEPKIWYGMGADQAEHFEKAVESICPSLFRHHPDLLHHMTVALNPHLLRTRGVDVHTVHQNAGEFVITFPRAYHAGFNQGLNFAEAVNFAPIDWLAMGRDCMVAYERVRRNCVFAHDELVIKIALACNTLSAGMATAALEELRIIHYRERVNREAVEEKGVKTRERAIFEDIKDDEKMCRYCNTTLFMSSVQCGHGKNACLDHIDHLCDKCPIDQALLLYRYEIAELVPLMDELEDRAKKHPEWGPAVGVRKAAVTTDDSSDISVIKEIINPSRSVTASLVHTDDCNTANSRDTDTEVSLKKAKPETVQKRGKDPSKPVEVRETRRSSRSATKASYSTVYREDSVDKSDAKAPAKKARAKSALKKGKDASKPFVVKEKRRSARADSRLSADEDHSDHDDKESDAEVPVKKGRPEAVPENNRYAHLLMADVWN</sequence>
<dbReference type="PROSITE" id="PS50016">
    <property type="entry name" value="ZF_PHD_2"/>
    <property type="match status" value="1"/>
</dbReference>
<dbReference type="SUPFAM" id="SSF51197">
    <property type="entry name" value="Clavaminate synthase-like"/>
    <property type="match status" value="1"/>
</dbReference>
<feature type="compositionally biased region" description="Basic and acidic residues" evidence="14">
    <location>
        <begin position="2162"/>
        <end position="2174"/>
    </location>
</feature>
<dbReference type="InterPro" id="IPR001606">
    <property type="entry name" value="ARID_dom"/>
</dbReference>
<proteinExistence type="inferred from homology"/>
<dbReference type="Proteomes" id="UP000005239">
    <property type="component" value="Unassembled WGS sequence"/>
</dbReference>
<keyword evidence="8" id="KW-0156">Chromatin regulator</keyword>
<dbReference type="PROSITE" id="PS50103">
    <property type="entry name" value="ZF_C3H1"/>
    <property type="match status" value="2"/>
</dbReference>
<dbReference type="Pfam" id="PF02373">
    <property type="entry name" value="JmjC"/>
    <property type="match status" value="1"/>
</dbReference>
<organism evidence="15 16">
    <name type="scientific">Pristionchus pacificus</name>
    <name type="common">Parasitic nematode worm</name>
    <dbReference type="NCBI Taxonomy" id="54126"/>
    <lineage>
        <taxon>Eukaryota</taxon>
        <taxon>Metazoa</taxon>
        <taxon>Ecdysozoa</taxon>
        <taxon>Nematoda</taxon>
        <taxon>Chromadorea</taxon>
        <taxon>Rhabditida</taxon>
        <taxon>Rhabditina</taxon>
        <taxon>Diplogasteromorpha</taxon>
        <taxon>Diplogasteroidea</taxon>
        <taxon>Neodiplogasteridae</taxon>
        <taxon>Pristionchus</taxon>
    </lineage>
</organism>
<dbReference type="Gene3D" id="2.60.120.650">
    <property type="entry name" value="Cupin"/>
    <property type="match status" value="2"/>
</dbReference>
<evidence type="ECO:0000313" key="16">
    <source>
        <dbReference type="Proteomes" id="UP000005239"/>
    </source>
</evidence>
<dbReference type="SUPFAM" id="SSF161219">
    <property type="entry name" value="CHY zinc finger-like"/>
    <property type="match status" value="1"/>
</dbReference>
<dbReference type="SMART" id="SM00501">
    <property type="entry name" value="BRIGHT"/>
    <property type="match status" value="1"/>
</dbReference>
<feature type="compositionally biased region" description="Basic and acidic residues" evidence="14">
    <location>
        <begin position="720"/>
        <end position="735"/>
    </location>
</feature>
<dbReference type="SMART" id="SM00356">
    <property type="entry name" value="ZnF_C3H1"/>
    <property type="match status" value="2"/>
</dbReference>
<keyword evidence="12" id="KW-0539">Nucleus</keyword>